<evidence type="ECO:0000256" key="1">
    <source>
        <dbReference type="ARBA" id="ARBA00000223"/>
    </source>
</evidence>
<dbReference type="InterPro" id="IPR023750">
    <property type="entry name" value="RbsD-like_sf"/>
</dbReference>
<reference evidence="6 7" key="1">
    <citation type="submission" date="2014-12" db="EMBL/GenBank/DDBJ databases">
        <title>Draft genome sequences of 29 type strains of Enterococci.</title>
        <authorList>
            <person name="Zhong Z."/>
            <person name="Sun Z."/>
            <person name="Liu W."/>
            <person name="Zhang W."/>
            <person name="Zhang H."/>
        </authorList>
    </citation>
    <scope>NUCLEOTIDE SEQUENCE [LARGE SCALE GENOMIC DNA]</scope>
    <source>
        <strain evidence="6 7">DSM 21207</strain>
    </source>
</reference>
<organism evidence="6 7">
    <name type="scientific">Enterococcus canintestini</name>
    <dbReference type="NCBI Taxonomy" id="317010"/>
    <lineage>
        <taxon>Bacteria</taxon>
        <taxon>Bacillati</taxon>
        <taxon>Bacillota</taxon>
        <taxon>Bacilli</taxon>
        <taxon>Lactobacillales</taxon>
        <taxon>Enterococcaceae</taxon>
        <taxon>Enterococcus</taxon>
    </lineage>
</organism>
<dbReference type="AlphaFoldDB" id="A0A1L8R5F4"/>
<dbReference type="GO" id="GO:0019303">
    <property type="term" value="P:D-ribose catabolic process"/>
    <property type="evidence" value="ECO:0007669"/>
    <property type="project" value="TreeGrafter"/>
</dbReference>
<evidence type="ECO:0000256" key="3">
    <source>
        <dbReference type="ARBA" id="ARBA00022490"/>
    </source>
</evidence>
<gene>
    <name evidence="6" type="ORF">RU96_GL000536</name>
</gene>
<name>A0A1L8R5F4_9ENTE</name>
<evidence type="ECO:0000313" key="7">
    <source>
        <dbReference type="Proteomes" id="UP000182835"/>
    </source>
</evidence>
<accession>A0A1L8R5F4</accession>
<dbReference type="PANTHER" id="PTHR37831:SF1">
    <property type="entry name" value="D-RIBOSE PYRANASE"/>
    <property type="match status" value="1"/>
</dbReference>
<evidence type="ECO:0000256" key="5">
    <source>
        <dbReference type="ARBA" id="ARBA00023277"/>
    </source>
</evidence>
<dbReference type="InterPro" id="IPR023064">
    <property type="entry name" value="D-ribose_pyranase"/>
</dbReference>
<dbReference type="PANTHER" id="PTHR37831">
    <property type="entry name" value="D-RIBOSE PYRANASE"/>
    <property type="match status" value="1"/>
</dbReference>
<dbReference type="GO" id="GO:0005829">
    <property type="term" value="C:cytosol"/>
    <property type="evidence" value="ECO:0007669"/>
    <property type="project" value="TreeGrafter"/>
</dbReference>
<keyword evidence="4" id="KW-0413">Isomerase</keyword>
<dbReference type="Proteomes" id="UP000182835">
    <property type="component" value="Unassembled WGS sequence"/>
</dbReference>
<proteinExistence type="predicted"/>
<dbReference type="Pfam" id="PF05025">
    <property type="entry name" value="RbsD_FucU"/>
    <property type="match status" value="1"/>
</dbReference>
<comment type="catalytic activity">
    <reaction evidence="1">
        <text>beta-D-ribopyranose = beta-D-ribofuranose</text>
        <dbReference type="Rhea" id="RHEA:25432"/>
        <dbReference type="ChEBI" id="CHEBI:27476"/>
        <dbReference type="ChEBI" id="CHEBI:47002"/>
        <dbReference type="EC" id="5.4.99.62"/>
    </reaction>
</comment>
<dbReference type="Gene3D" id="3.40.1650.10">
    <property type="entry name" value="RbsD-like domain"/>
    <property type="match status" value="1"/>
</dbReference>
<dbReference type="NCBIfam" id="NF008761">
    <property type="entry name" value="PRK11797.1"/>
    <property type="match status" value="1"/>
</dbReference>
<dbReference type="EC" id="5.4.99.62" evidence="2"/>
<sequence>MALKFGLPSFQEVLQTVLSDMAIEKVFLAEEIKIQNSSQLQVILKALPDDVEIIYFSHEEFKIQTQTSKAIIRSGEVTPFSNIILQSAVIF</sequence>
<dbReference type="SUPFAM" id="SSF102546">
    <property type="entry name" value="RbsD-like"/>
    <property type="match status" value="1"/>
</dbReference>
<protein>
    <recommendedName>
        <fullName evidence="2">D-ribose pyranase</fullName>
        <ecNumber evidence="2">5.4.99.62</ecNumber>
    </recommendedName>
</protein>
<keyword evidence="5" id="KW-0119">Carbohydrate metabolism</keyword>
<dbReference type="GO" id="GO:0062193">
    <property type="term" value="F:D-ribose pyranase activity"/>
    <property type="evidence" value="ECO:0007669"/>
    <property type="project" value="UniProtKB-EC"/>
</dbReference>
<comment type="caution">
    <text evidence="6">The sequence shown here is derived from an EMBL/GenBank/DDBJ whole genome shotgun (WGS) entry which is preliminary data.</text>
</comment>
<keyword evidence="3" id="KW-0963">Cytoplasm</keyword>
<dbReference type="EMBL" id="JXKG01000012">
    <property type="protein sequence ID" value="OJG14961.1"/>
    <property type="molecule type" value="Genomic_DNA"/>
</dbReference>
<dbReference type="GO" id="GO:0048029">
    <property type="term" value="F:monosaccharide binding"/>
    <property type="evidence" value="ECO:0007669"/>
    <property type="project" value="InterPro"/>
</dbReference>
<dbReference type="InterPro" id="IPR007721">
    <property type="entry name" value="RbsD_FucU"/>
</dbReference>
<dbReference type="STRING" id="317010.RU96_GL000536"/>
<evidence type="ECO:0000313" key="6">
    <source>
        <dbReference type="EMBL" id="OJG14961.1"/>
    </source>
</evidence>
<evidence type="ECO:0000256" key="4">
    <source>
        <dbReference type="ARBA" id="ARBA00023235"/>
    </source>
</evidence>
<dbReference type="GO" id="GO:0016872">
    <property type="term" value="F:intramolecular lyase activity"/>
    <property type="evidence" value="ECO:0007669"/>
    <property type="project" value="InterPro"/>
</dbReference>
<evidence type="ECO:0000256" key="2">
    <source>
        <dbReference type="ARBA" id="ARBA00012862"/>
    </source>
</evidence>